<dbReference type="InterPro" id="IPR039532">
    <property type="entry name" value="TetR_C_Firmicutes"/>
</dbReference>
<proteinExistence type="predicted"/>
<organism evidence="4 5">
    <name type="scientific">Holdemania filiformis</name>
    <dbReference type="NCBI Taxonomy" id="61171"/>
    <lineage>
        <taxon>Bacteria</taxon>
        <taxon>Bacillati</taxon>
        <taxon>Bacillota</taxon>
        <taxon>Erysipelotrichia</taxon>
        <taxon>Erysipelotrichales</taxon>
        <taxon>Erysipelotrichaceae</taxon>
        <taxon>Holdemania</taxon>
    </lineage>
</organism>
<accession>A0A412G0Q7</accession>
<evidence type="ECO:0000313" key="4">
    <source>
        <dbReference type="EMBL" id="RGR73994.1"/>
    </source>
</evidence>
<feature type="DNA-binding region" description="H-T-H motif" evidence="2">
    <location>
        <begin position="28"/>
        <end position="47"/>
    </location>
</feature>
<evidence type="ECO:0000313" key="5">
    <source>
        <dbReference type="Proteomes" id="UP000284178"/>
    </source>
</evidence>
<dbReference type="GO" id="GO:0003677">
    <property type="term" value="F:DNA binding"/>
    <property type="evidence" value="ECO:0007669"/>
    <property type="project" value="UniProtKB-UniRule"/>
</dbReference>
<dbReference type="InterPro" id="IPR009057">
    <property type="entry name" value="Homeodomain-like_sf"/>
</dbReference>
<keyword evidence="1 2" id="KW-0238">DNA-binding</keyword>
<keyword evidence="5" id="KW-1185">Reference proteome</keyword>
<dbReference type="PANTHER" id="PTHR43479">
    <property type="entry name" value="ACREF/ENVCD OPERON REPRESSOR-RELATED"/>
    <property type="match status" value="1"/>
</dbReference>
<dbReference type="Proteomes" id="UP000284178">
    <property type="component" value="Unassembled WGS sequence"/>
</dbReference>
<evidence type="ECO:0000256" key="1">
    <source>
        <dbReference type="ARBA" id="ARBA00023125"/>
    </source>
</evidence>
<dbReference type="RefSeq" id="WP_117895001.1">
    <property type="nucleotide sequence ID" value="NZ_CABJCV010000010.1"/>
</dbReference>
<dbReference type="Pfam" id="PF14278">
    <property type="entry name" value="TetR_C_8"/>
    <property type="match status" value="1"/>
</dbReference>
<comment type="caution">
    <text evidence="4">The sequence shown here is derived from an EMBL/GenBank/DDBJ whole genome shotgun (WGS) entry which is preliminary data.</text>
</comment>
<dbReference type="SUPFAM" id="SSF46689">
    <property type="entry name" value="Homeodomain-like"/>
    <property type="match status" value="1"/>
</dbReference>
<dbReference type="Gene3D" id="1.10.357.10">
    <property type="entry name" value="Tetracycline Repressor, domain 2"/>
    <property type="match status" value="1"/>
</dbReference>
<dbReference type="InterPro" id="IPR001647">
    <property type="entry name" value="HTH_TetR"/>
</dbReference>
<dbReference type="EMBL" id="QRUP01000010">
    <property type="protein sequence ID" value="RGR73994.1"/>
    <property type="molecule type" value="Genomic_DNA"/>
</dbReference>
<dbReference type="GeneID" id="83015592"/>
<gene>
    <name evidence="4" type="ORF">DWY25_09280</name>
</gene>
<dbReference type="InterPro" id="IPR050624">
    <property type="entry name" value="HTH-type_Tx_Regulator"/>
</dbReference>
<dbReference type="Pfam" id="PF00440">
    <property type="entry name" value="TetR_N"/>
    <property type="match status" value="1"/>
</dbReference>
<reference evidence="4 5" key="1">
    <citation type="submission" date="2018-08" db="EMBL/GenBank/DDBJ databases">
        <title>A genome reference for cultivated species of the human gut microbiota.</title>
        <authorList>
            <person name="Zou Y."/>
            <person name="Xue W."/>
            <person name="Luo G."/>
        </authorList>
    </citation>
    <scope>NUCLEOTIDE SEQUENCE [LARGE SCALE GENOMIC DNA]</scope>
    <source>
        <strain evidence="4 5">AF24-29</strain>
    </source>
</reference>
<dbReference type="AlphaFoldDB" id="A0A412G0Q7"/>
<dbReference type="PANTHER" id="PTHR43479:SF7">
    <property type="entry name" value="TETR-FAMILY TRANSCRIPTIONAL REGULATOR"/>
    <property type="match status" value="1"/>
</dbReference>
<feature type="domain" description="HTH tetR-type" evidence="3">
    <location>
        <begin position="5"/>
        <end position="65"/>
    </location>
</feature>
<sequence>MAEKETMKYRLAEAVKALMETESLDKITVRDIVTAAQTTRQSFYRHFQDKYDLVNWYFERLAEKSFKLMGVQYTLREGLLKKFEFIRQEKTFFSQAFRSQDYNSLMRYDYQCILDFYTEWIERKTRRPLTPQIQFLLEMYCEGSMQMTVKWVTQGAKESPETIVDLLIDAQPEKLRAVLRDTELE</sequence>
<protein>
    <submittedName>
        <fullName evidence="4">TetR family transcriptional regulator</fullName>
    </submittedName>
</protein>
<name>A0A412G0Q7_9FIRM</name>
<dbReference type="PROSITE" id="PS50977">
    <property type="entry name" value="HTH_TETR_2"/>
    <property type="match status" value="1"/>
</dbReference>
<evidence type="ECO:0000256" key="2">
    <source>
        <dbReference type="PROSITE-ProRule" id="PRU00335"/>
    </source>
</evidence>
<evidence type="ECO:0000259" key="3">
    <source>
        <dbReference type="PROSITE" id="PS50977"/>
    </source>
</evidence>